<dbReference type="SUPFAM" id="SSF53681">
    <property type="entry name" value="Aspartate/glutamate racemase"/>
    <property type="match status" value="2"/>
</dbReference>
<comment type="caution">
    <text evidence="3">The sequence shown here is derived from an EMBL/GenBank/DDBJ whole genome shotgun (WGS) entry which is preliminary data.</text>
</comment>
<dbReference type="InterPro" id="IPR001920">
    <property type="entry name" value="Asp/Glu_race"/>
</dbReference>
<dbReference type="InterPro" id="IPR018187">
    <property type="entry name" value="Asp/Glu_racemase_AS_1"/>
</dbReference>
<evidence type="ECO:0000256" key="2">
    <source>
        <dbReference type="ARBA" id="ARBA00023235"/>
    </source>
</evidence>
<dbReference type="NCBIfam" id="TIGR00035">
    <property type="entry name" value="asp_race"/>
    <property type="match status" value="1"/>
</dbReference>
<sequence>MKRIGLIGGMSWESTAVYYRLINQAVRRRHGGLHSADLLLHSVNFAEIVACQTAGRWDQAADLLTASARHLEQAGADMVLICTNTMHLVADAVAAALSVPLLNIIDATGAAVRRNGCAQPLLLATRYTMEQGFYADRMARQGLTLRIPAAAERQRMHDIIFQELCHGVIREESRRAVLDIIARHRAEGADSVILGCTEICLLIEPQMQDGPLFDSTALHADAAVALALA</sequence>
<protein>
    <submittedName>
        <fullName evidence="3">Aspartate racemase</fullName>
        <ecNumber evidence="3">5.1.1.13</ecNumber>
    </submittedName>
</protein>
<dbReference type="InterPro" id="IPR004380">
    <property type="entry name" value="Asp_race"/>
</dbReference>
<gene>
    <name evidence="3" type="ORF">GALL_99110</name>
</gene>
<dbReference type="Pfam" id="PF01177">
    <property type="entry name" value="Asp_Glu_race"/>
    <property type="match status" value="1"/>
</dbReference>
<dbReference type="EC" id="5.1.1.13" evidence="3"/>
<dbReference type="GO" id="GO:0047689">
    <property type="term" value="F:aspartate racemase activity"/>
    <property type="evidence" value="ECO:0007669"/>
    <property type="project" value="UniProtKB-EC"/>
</dbReference>
<organism evidence="3">
    <name type="scientific">mine drainage metagenome</name>
    <dbReference type="NCBI Taxonomy" id="410659"/>
    <lineage>
        <taxon>unclassified sequences</taxon>
        <taxon>metagenomes</taxon>
        <taxon>ecological metagenomes</taxon>
    </lineage>
</organism>
<dbReference type="PANTHER" id="PTHR21198">
    <property type="entry name" value="GLUTAMATE RACEMASE"/>
    <property type="match status" value="1"/>
</dbReference>
<dbReference type="PROSITE" id="PS00923">
    <property type="entry name" value="ASP_GLU_RACEMASE_1"/>
    <property type="match status" value="1"/>
</dbReference>
<proteinExistence type="inferred from homology"/>
<dbReference type="Gene3D" id="3.40.50.1860">
    <property type="match status" value="2"/>
</dbReference>
<reference evidence="3" key="1">
    <citation type="submission" date="2016-10" db="EMBL/GenBank/DDBJ databases">
        <title>Sequence of Gallionella enrichment culture.</title>
        <authorList>
            <person name="Poehlein A."/>
            <person name="Muehling M."/>
            <person name="Daniel R."/>
        </authorList>
    </citation>
    <scope>NUCLEOTIDE SEQUENCE</scope>
</reference>
<accession>A0A1J5SHX9</accession>
<keyword evidence="2 3" id="KW-0413">Isomerase</keyword>
<evidence type="ECO:0000256" key="1">
    <source>
        <dbReference type="ARBA" id="ARBA00007847"/>
    </source>
</evidence>
<dbReference type="InterPro" id="IPR015942">
    <property type="entry name" value="Asp/Glu/hydantoin_racemase"/>
</dbReference>
<evidence type="ECO:0000313" key="3">
    <source>
        <dbReference type="EMBL" id="OIR08047.1"/>
    </source>
</evidence>
<comment type="similarity">
    <text evidence="1">Belongs to the aspartate/glutamate racemases family.</text>
</comment>
<dbReference type="PANTHER" id="PTHR21198:SF7">
    <property type="entry name" value="ASPARTATE-GLUTAMATE RACEMASE FAMILY"/>
    <property type="match status" value="1"/>
</dbReference>
<dbReference type="EMBL" id="MLJW01000034">
    <property type="protein sequence ID" value="OIR08047.1"/>
    <property type="molecule type" value="Genomic_DNA"/>
</dbReference>
<dbReference type="AlphaFoldDB" id="A0A1J5SHX9"/>
<name>A0A1J5SHX9_9ZZZZ</name>